<dbReference type="EMBL" id="JBBNAG010000004">
    <property type="protein sequence ID" value="KAK9140578.1"/>
    <property type="molecule type" value="Genomic_DNA"/>
</dbReference>
<evidence type="ECO:0000313" key="2">
    <source>
        <dbReference type="Proteomes" id="UP001419268"/>
    </source>
</evidence>
<dbReference type="AlphaFoldDB" id="A0AAP0JUP4"/>
<proteinExistence type="predicted"/>
<gene>
    <name evidence="1" type="ORF">Scep_010259</name>
</gene>
<name>A0AAP0JUP4_9MAGN</name>
<reference evidence="1 2" key="1">
    <citation type="submission" date="2024-01" db="EMBL/GenBank/DDBJ databases">
        <title>Genome assemblies of Stephania.</title>
        <authorList>
            <person name="Yang L."/>
        </authorList>
    </citation>
    <scope>NUCLEOTIDE SEQUENCE [LARGE SCALE GENOMIC DNA]</scope>
    <source>
        <strain evidence="1">JXDWG</strain>
        <tissue evidence="1">Leaf</tissue>
    </source>
</reference>
<keyword evidence="2" id="KW-1185">Reference proteome</keyword>
<accession>A0AAP0JUP4</accession>
<dbReference type="Proteomes" id="UP001419268">
    <property type="component" value="Unassembled WGS sequence"/>
</dbReference>
<protein>
    <submittedName>
        <fullName evidence="1">Uncharacterized protein</fullName>
    </submittedName>
</protein>
<organism evidence="1 2">
    <name type="scientific">Stephania cephalantha</name>
    <dbReference type="NCBI Taxonomy" id="152367"/>
    <lineage>
        <taxon>Eukaryota</taxon>
        <taxon>Viridiplantae</taxon>
        <taxon>Streptophyta</taxon>
        <taxon>Embryophyta</taxon>
        <taxon>Tracheophyta</taxon>
        <taxon>Spermatophyta</taxon>
        <taxon>Magnoliopsida</taxon>
        <taxon>Ranunculales</taxon>
        <taxon>Menispermaceae</taxon>
        <taxon>Menispermoideae</taxon>
        <taxon>Cissampelideae</taxon>
        <taxon>Stephania</taxon>
    </lineage>
</organism>
<comment type="caution">
    <text evidence="1">The sequence shown here is derived from an EMBL/GenBank/DDBJ whole genome shotgun (WGS) entry which is preliminary data.</text>
</comment>
<sequence length="79" mass="8992">MFEISKYAGPHTCVNAKLSKDHAHLNSTVICREIENVVRNDPSISVPVLHQIIKDKFSYDVHYKKVLLEKKAIAKIFGD</sequence>
<evidence type="ECO:0000313" key="1">
    <source>
        <dbReference type="EMBL" id="KAK9140578.1"/>
    </source>
</evidence>